<dbReference type="NCBIfam" id="NF003950">
    <property type="entry name" value="PRK05450.1-3"/>
    <property type="match status" value="1"/>
</dbReference>
<comment type="pathway">
    <text evidence="5">Nucleotide-sugar biosynthesis; CMP-3-deoxy-D-manno-octulosonate biosynthesis; CMP-3-deoxy-D-manno-octulosonate from 3-deoxy-D-manno-octulosonate and CTP: step 1/1.</text>
</comment>
<dbReference type="NCBIfam" id="TIGR00466">
    <property type="entry name" value="kdsB"/>
    <property type="match status" value="1"/>
</dbReference>
<gene>
    <name evidence="5" type="primary">kdsB</name>
    <name evidence="6" type="ORF">DC082_00170</name>
</gene>
<dbReference type="Gene3D" id="3.90.550.10">
    <property type="entry name" value="Spore Coat Polysaccharide Biosynthesis Protein SpsA, Chain A"/>
    <property type="match status" value="1"/>
</dbReference>
<sequence>MMSYTIIIPARLKSTRLPNKMLRDLADKPLIERTWEAALKSDAKRIIVATDSDAIYRHLKALGAEVIMTKDSHESGTDRLSEVSQKLEFPDDEIIVNWQGDEPFLPTNLIDLAATTLKENPSVAMSTLATPIHQWEEVHNPNTVKVVLNEADEALYFSRAAIPYQRDAMPVTGVIKDSPYLRHIGLYAYRASFLNDYPHLIPSHLESLEKLEQLRALANNYKIAVAITTEAPPAGIDTEADLITAESWIHSLNTLK</sequence>
<proteinExistence type="inferred from homology"/>
<evidence type="ECO:0000313" key="7">
    <source>
        <dbReference type="Proteomes" id="UP000244948"/>
    </source>
</evidence>
<dbReference type="FunFam" id="3.90.550.10:FF:000011">
    <property type="entry name" value="3-deoxy-manno-octulosonate cytidylyltransferase"/>
    <property type="match status" value="1"/>
</dbReference>
<evidence type="ECO:0000256" key="1">
    <source>
        <dbReference type="ARBA" id="ARBA00004370"/>
    </source>
</evidence>
<accession>A0A2U2APX3</accession>
<comment type="subcellular location">
    <subcellularLocation>
        <location evidence="5">Cytoplasm</location>
    </subcellularLocation>
    <subcellularLocation>
        <location evidence="1">Membrane</location>
    </subcellularLocation>
</comment>
<dbReference type="Proteomes" id="UP000244948">
    <property type="component" value="Unassembled WGS sequence"/>
</dbReference>
<keyword evidence="3 5" id="KW-0548">Nucleotidyltransferase</keyword>
<dbReference type="HAMAP" id="MF_00057">
    <property type="entry name" value="KdsB"/>
    <property type="match status" value="1"/>
</dbReference>
<dbReference type="InterPro" id="IPR003329">
    <property type="entry name" value="Cytidylyl_trans"/>
</dbReference>
<keyword evidence="5" id="KW-0963">Cytoplasm</keyword>
<dbReference type="EMBL" id="QEWR01000001">
    <property type="protein sequence ID" value="PWD85581.1"/>
    <property type="molecule type" value="Genomic_DNA"/>
</dbReference>
<dbReference type="GO" id="GO:0009103">
    <property type="term" value="P:lipopolysaccharide biosynthetic process"/>
    <property type="evidence" value="ECO:0007669"/>
    <property type="project" value="UniProtKB-UniRule"/>
</dbReference>
<name>A0A2U2APX3_9GAMM</name>
<dbReference type="EC" id="2.7.7.38" evidence="5"/>
<dbReference type="AlphaFoldDB" id="A0A2U2APX3"/>
<dbReference type="Pfam" id="PF02348">
    <property type="entry name" value="CTP_transf_3"/>
    <property type="match status" value="1"/>
</dbReference>
<dbReference type="InterPro" id="IPR004528">
    <property type="entry name" value="KdsB"/>
</dbReference>
<dbReference type="PANTHER" id="PTHR42866">
    <property type="entry name" value="3-DEOXY-MANNO-OCTULOSONATE CYTIDYLYLTRANSFERASE"/>
    <property type="match status" value="1"/>
</dbReference>
<comment type="catalytic activity">
    <reaction evidence="5">
        <text>3-deoxy-alpha-D-manno-oct-2-ulosonate + CTP = CMP-3-deoxy-beta-D-manno-octulosonate + diphosphate</text>
        <dbReference type="Rhea" id="RHEA:23448"/>
        <dbReference type="ChEBI" id="CHEBI:33019"/>
        <dbReference type="ChEBI" id="CHEBI:37563"/>
        <dbReference type="ChEBI" id="CHEBI:85986"/>
        <dbReference type="ChEBI" id="CHEBI:85987"/>
        <dbReference type="EC" id="2.7.7.38"/>
    </reaction>
</comment>
<comment type="caution">
    <text evidence="6">The sequence shown here is derived from an EMBL/GenBank/DDBJ whole genome shotgun (WGS) entry which is preliminary data.</text>
</comment>
<dbReference type="UniPathway" id="UPA00358">
    <property type="reaction ID" value="UER00476"/>
</dbReference>
<dbReference type="NCBIfam" id="NF003952">
    <property type="entry name" value="PRK05450.1-5"/>
    <property type="match status" value="1"/>
</dbReference>
<evidence type="ECO:0000256" key="2">
    <source>
        <dbReference type="ARBA" id="ARBA00022679"/>
    </source>
</evidence>
<evidence type="ECO:0000256" key="5">
    <source>
        <dbReference type="HAMAP-Rule" id="MF_00057"/>
    </source>
</evidence>
<dbReference type="GO" id="GO:0033468">
    <property type="term" value="P:CMP-keto-3-deoxy-D-manno-octulosonic acid biosynthetic process"/>
    <property type="evidence" value="ECO:0007669"/>
    <property type="project" value="UniProtKB-UniRule"/>
</dbReference>
<dbReference type="PANTHER" id="PTHR42866:SF2">
    <property type="entry name" value="3-DEOXY-MANNO-OCTULOSONATE CYTIDYLYLTRANSFERASE, MITOCHONDRIAL"/>
    <property type="match status" value="1"/>
</dbReference>
<evidence type="ECO:0000256" key="4">
    <source>
        <dbReference type="ARBA" id="ARBA00022985"/>
    </source>
</evidence>
<organism evidence="6 7">
    <name type="scientific">Ignatzschineria indica</name>
    <dbReference type="NCBI Taxonomy" id="472583"/>
    <lineage>
        <taxon>Bacteria</taxon>
        <taxon>Pseudomonadati</taxon>
        <taxon>Pseudomonadota</taxon>
        <taxon>Gammaproteobacteria</taxon>
        <taxon>Cardiobacteriales</taxon>
        <taxon>Ignatzschineriaceae</taxon>
        <taxon>Ignatzschineria</taxon>
    </lineage>
</organism>
<dbReference type="InterPro" id="IPR029044">
    <property type="entry name" value="Nucleotide-diphossugar_trans"/>
</dbReference>
<dbReference type="SUPFAM" id="SSF53448">
    <property type="entry name" value="Nucleotide-diphospho-sugar transferases"/>
    <property type="match status" value="1"/>
</dbReference>
<keyword evidence="2 5" id="KW-0808">Transferase</keyword>
<protein>
    <recommendedName>
        <fullName evidence="5">3-deoxy-manno-octulosonate cytidylyltransferase</fullName>
        <ecNumber evidence="5">2.7.7.38</ecNumber>
    </recommendedName>
    <alternativeName>
        <fullName evidence="5">CMP-2-keto-3-deoxyoctulosonic acid synthase</fullName>
        <shortName evidence="5">CKS</shortName>
        <shortName evidence="5">CMP-KDO synthase</shortName>
    </alternativeName>
</protein>
<evidence type="ECO:0000256" key="3">
    <source>
        <dbReference type="ARBA" id="ARBA00022695"/>
    </source>
</evidence>
<dbReference type="NCBIfam" id="NF009905">
    <property type="entry name" value="PRK13368.1"/>
    <property type="match status" value="1"/>
</dbReference>
<reference evidence="6 7" key="1">
    <citation type="journal article" date="2018" name="Genome Announc.">
        <title>Ignatzschineria cameli sp. nov., isolated from necrotic foot tissue of dromedaries (Camelus dromedarius) and associated maggots (Wohlfahrtia species) in Dubai.</title>
        <authorList>
            <person name="Tsang C.C."/>
            <person name="Tang J.Y."/>
            <person name="Fong J.Y."/>
            <person name="Kinne J."/>
            <person name="Lee H.H."/>
            <person name="Joseph M."/>
            <person name="Jose S."/>
            <person name="Schuster R.K."/>
            <person name="Tang Y."/>
            <person name="Sivakumar S."/>
            <person name="Chen J.H."/>
            <person name="Teng J.L."/>
            <person name="Lau S.K."/>
            <person name="Wernery U."/>
            <person name="Woo P.C."/>
        </authorList>
    </citation>
    <scope>NUCLEOTIDE SEQUENCE [LARGE SCALE GENOMIC DNA]</scope>
    <source>
        <strain evidence="6 7">KCTC 22643</strain>
    </source>
</reference>
<keyword evidence="7" id="KW-1185">Reference proteome</keyword>
<dbReference type="GO" id="GO:0008690">
    <property type="term" value="F:3-deoxy-manno-octulosonate cytidylyltransferase activity"/>
    <property type="evidence" value="ECO:0007669"/>
    <property type="project" value="UniProtKB-UniRule"/>
</dbReference>
<dbReference type="GO" id="GO:0005829">
    <property type="term" value="C:cytosol"/>
    <property type="evidence" value="ECO:0007669"/>
    <property type="project" value="TreeGrafter"/>
</dbReference>
<dbReference type="CDD" id="cd02517">
    <property type="entry name" value="CMP-KDO-Synthetase"/>
    <property type="match status" value="1"/>
</dbReference>
<comment type="function">
    <text evidence="5">Activates KDO (a required 8-carbon sugar) for incorporation into bacterial lipopolysaccharide in Gram-negative bacteria.</text>
</comment>
<dbReference type="GO" id="GO:0016020">
    <property type="term" value="C:membrane"/>
    <property type="evidence" value="ECO:0007669"/>
    <property type="project" value="UniProtKB-SubCell"/>
</dbReference>
<keyword evidence="4 5" id="KW-0448">Lipopolysaccharide biosynthesis</keyword>
<evidence type="ECO:0000313" key="6">
    <source>
        <dbReference type="EMBL" id="PWD85581.1"/>
    </source>
</evidence>
<comment type="similarity">
    <text evidence="5">Belongs to the KdsB family.</text>
</comment>